<evidence type="ECO:0000313" key="5">
    <source>
        <dbReference type="Proteomes" id="UP000184032"/>
    </source>
</evidence>
<gene>
    <name evidence="4" type="ORF">SAMN02745245_00225</name>
</gene>
<evidence type="ECO:0000256" key="1">
    <source>
        <dbReference type="ARBA" id="ARBA00001946"/>
    </source>
</evidence>
<dbReference type="Gene3D" id="3.90.79.10">
    <property type="entry name" value="Nucleoside Triphosphate Pyrophosphohydrolase"/>
    <property type="match status" value="1"/>
</dbReference>
<dbReference type="SUPFAM" id="SSF55811">
    <property type="entry name" value="Nudix"/>
    <property type="match status" value="1"/>
</dbReference>
<keyword evidence="5" id="KW-1185">Reference proteome</keyword>
<dbReference type="Pfam" id="PF00293">
    <property type="entry name" value="NUDIX"/>
    <property type="match status" value="1"/>
</dbReference>
<dbReference type="GO" id="GO:0016787">
    <property type="term" value="F:hydrolase activity"/>
    <property type="evidence" value="ECO:0007669"/>
    <property type="project" value="UniProtKB-KW"/>
</dbReference>
<evidence type="ECO:0000313" key="4">
    <source>
        <dbReference type="EMBL" id="SHG98193.1"/>
    </source>
</evidence>
<evidence type="ECO:0000256" key="2">
    <source>
        <dbReference type="ARBA" id="ARBA00022801"/>
    </source>
</evidence>
<reference evidence="4 5" key="1">
    <citation type="submission" date="2016-11" db="EMBL/GenBank/DDBJ databases">
        <authorList>
            <person name="Jaros S."/>
            <person name="Januszkiewicz K."/>
            <person name="Wedrychowicz H."/>
        </authorList>
    </citation>
    <scope>NUCLEOTIDE SEQUENCE [LARGE SCALE GENOMIC DNA]</scope>
    <source>
        <strain evidence="4 5">DSM 21120</strain>
    </source>
</reference>
<dbReference type="EMBL" id="FQXI01000001">
    <property type="protein sequence ID" value="SHG98193.1"/>
    <property type="molecule type" value="Genomic_DNA"/>
</dbReference>
<feature type="domain" description="Nudix hydrolase" evidence="3">
    <location>
        <begin position="39"/>
        <end position="168"/>
    </location>
</feature>
<dbReference type="PANTHER" id="PTHR11839">
    <property type="entry name" value="UDP/ADP-SUGAR PYROPHOSPHATASE"/>
    <property type="match status" value="1"/>
</dbReference>
<dbReference type="InterPro" id="IPR000086">
    <property type="entry name" value="NUDIX_hydrolase_dom"/>
</dbReference>
<dbReference type="GO" id="GO:0006753">
    <property type="term" value="P:nucleoside phosphate metabolic process"/>
    <property type="evidence" value="ECO:0007669"/>
    <property type="project" value="TreeGrafter"/>
</dbReference>
<proteinExistence type="predicted"/>
<dbReference type="InterPro" id="IPR015797">
    <property type="entry name" value="NUDIX_hydrolase-like_dom_sf"/>
</dbReference>
<dbReference type="FunFam" id="3.90.79.10:FF:000024">
    <property type="entry name" value="ADP-ribose pyrophosphatase"/>
    <property type="match status" value="1"/>
</dbReference>
<dbReference type="CDD" id="cd03424">
    <property type="entry name" value="NUDIX_ADPRase_Nudt5_UGPPase_Nudt14"/>
    <property type="match status" value="1"/>
</dbReference>
<dbReference type="PROSITE" id="PS00893">
    <property type="entry name" value="NUDIX_BOX"/>
    <property type="match status" value="1"/>
</dbReference>
<dbReference type="Proteomes" id="UP000184032">
    <property type="component" value="Unassembled WGS sequence"/>
</dbReference>
<dbReference type="OrthoDB" id="9806150at2"/>
<dbReference type="AlphaFoldDB" id="A0A1M5PAC1"/>
<dbReference type="GO" id="GO:0019693">
    <property type="term" value="P:ribose phosphate metabolic process"/>
    <property type="evidence" value="ECO:0007669"/>
    <property type="project" value="TreeGrafter"/>
</dbReference>
<dbReference type="PROSITE" id="PS51462">
    <property type="entry name" value="NUDIX"/>
    <property type="match status" value="1"/>
</dbReference>
<dbReference type="PANTHER" id="PTHR11839:SF18">
    <property type="entry name" value="NUDIX HYDROLASE DOMAIN-CONTAINING PROTEIN"/>
    <property type="match status" value="1"/>
</dbReference>
<dbReference type="InterPro" id="IPR020084">
    <property type="entry name" value="NUDIX_hydrolase_CS"/>
</dbReference>
<protein>
    <submittedName>
        <fullName evidence="4">ADP-ribose pyrophosphatase</fullName>
    </submittedName>
</protein>
<dbReference type="GO" id="GO:0005829">
    <property type="term" value="C:cytosol"/>
    <property type="evidence" value="ECO:0007669"/>
    <property type="project" value="TreeGrafter"/>
</dbReference>
<evidence type="ECO:0000259" key="3">
    <source>
        <dbReference type="PROSITE" id="PS51462"/>
    </source>
</evidence>
<organism evidence="4 5">
    <name type="scientific">Anaerosphaera aminiphila DSM 21120</name>
    <dbReference type="NCBI Taxonomy" id="1120995"/>
    <lineage>
        <taxon>Bacteria</taxon>
        <taxon>Bacillati</taxon>
        <taxon>Bacillota</taxon>
        <taxon>Tissierellia</taxon>
        <taxon>Tissierellales</taxon>
        <taxon>Peptoniphilaceae</taxon>
        <taxon>Anaerosphaera</taxon>
    </lineage>
</organism>
<dbReference type="RefSeq" id="WP_073182957.1">
    <property type="nucleotide sequence ID" value="NZ_FQXI01000001.1"/>
</dbReference>
<dbReference type="STRING" id="1120995.SAMN02745245_00225"/>
<keyword evidence="2" id="KW-0378">Hydrolase</keyword>
<accession>A0A1M5PAC1</accession>
<name>A0A1M5PAC1_9FIRM</name>
<sequence>MEEIERTMKSEKIYDGKILSLKIDTVELPNRKYSKREIVEHNPVSAIVAVTDEDEILMVKQYRKAVDKYIYEIPAGILELNESPQEGALRELEEETGFVTKDIEYILEFFSSPGFCTEKVYVFAAENLIKKEQKLDEDEFLECEKIPFEDILKMIEVGEVVDAKSIAGILAYSQMRRRNEN</sequence>
<comment type="cofactor">
    <cofactor evidence="1">
        <name>Mg(2+)</name>
        <dbReference type="ChEBI" id="CHEBI:18420"/>
    </cofactor>
</comment>